<feature type="compositionally biased region" description="Low complexity" evidence="1">
    <location>
        <begin position="7"/>
        <end position="20"/>
    </location>
</feature>
<dbReference type="AlphaFoldDB" id="A0A848K8K8"/>
<feature type="region of interest" description="Disordered" evidence="1">
    <location>
        <begin position="258"/>
        <end position="277"/>
    </location>
</feature>
<gene>
    <name evidence="2" type="ORF">FGL95_01055</name>
</gene>
<dbReference type="RefSeq" id="WP_169584327.1">
    <property type="nucleotide sequence ID" value="NZ_VCQU01000001.1"/>
</dbReference>
<organism evidence="2 3">
    <name type="scientific">Antrihabitans stalactiti</name>
    <dbReference type="NCBI Taxonomy" id="2584121"/>
    <lineage>
        <taxon>Bacteria</taxon>
        <taxon>Bacillati</taxon>
        <taxon>Actinomycetota</taxon>
        <taxon>Actinomycetes</taxon>
        <taxon>Mycobacteriales</taxon>
        <taxon>Nocardiaceae</taxon>
        <taxon>Antrihabitans</taxon>
    </lineage>
</organism>
<sequence length="411" mass="41172">MSTQGNASTASTVTAPTTPALTPQQQLENLLGFPLPTIPTVDQLLKPINDAWSSFGTGYLANLNPSTILTDSTAFMNAALELATGATTVLDSEWSSNAGTNATETSKTAVASGDKVNAQATQISGLTTNATATVAAGNANLATIAESFVATAAAAAPVIWTPPGQAMIMAAAAEHISAALEVVQGTRASMTTQTAQMTEAGQKVETPAPVATNGTPTNAASSTRTPFTLVKSILTNVGKPLITTANAGSKVVLDFVPGANKSTTTDPSKATADLSKATTTAPQLATTVQAGVSPTQNSSSLKSSDPSATTQKNLQPGTISQPGTTETHAASVANTHASTAAAPNVSSTGLGTGAGMMPMAGARAGNDEHRSNQSYFVDAVNRTDVVGDLGTVVSPVIGADISEENNGVTEA</sequence>
<reference evidence="2 3" key="1">
    <citation type="submission" date="2019-05" db="EMBL/GenBank/DDBJ databases">
        <authorList>
            <person name="Lee S.D."/>
        </authorList>
    </citation>
    <scope>NUCLEOTIDE SEQUENCE [LARGE SCALE GENOMIC DNA]</scope>
    <source>
        <strain evidence="2 3">YC2-7</strain>
    </source>
</reference>
<keyword evidence="3" id="KW-1185">Reference proteome</keyword>
<evidence type="ECO:0000313" key="2">
    <source>
        <dbReference type="EMBL" id="NMN93624.1"/>
    </source>
</evidence>
<reference evidence="2 3" key="2">
    <citation type="submission" date="2020-06" db="EMBL/GenBank/DDBJ databases">
        <title>Antribacter stalactiti gen. nov., sp. nov., a new member of the family Nacardiaceae isolated from a cave.</title>
        <authorList>
            <person name="Kim I.S."/>
        </authorList>
    </citation>
    <scope>NUCLEOTIDE SEQUENCE [LARGE SCALE GENOMIC DNA]</scope>
    <source>
        <strain evidence="2 3">YC2-7</strain>
    </source>
</reference>
<dbReference type="EMBL" id="VCQU01000001">
    <property type="protein sequence ID" value="NMN93624.1"/>
    <property type="molecule type" value="Genomic_DNA"/>
</dbReference>
<comment type="caution">
    <text evidence="2">The sequence shown here is derived from an EMBL/GenBank/DDBJ whole genome shotgun (WGS) entry which is preliminary data.</text>
</comment>
<evidence type="ECO:0000256" key="1">
    <source>
        <dbReference type="SAM" id="MobiDB-lite"/>
    </source>
</evidence>
<accession>A0A848K8K8</accession>
<dbReference type="Proteomes" id="UP000535543">
    <property type="component" value="Unassembled WGS sequence"/>
</dbReference>
<protein>
    <submittedName>
        <fullName evidence="2">Uncharacterized protein</fullName>
    </submittedName>
</protein>
<feature type="compositionally biased region" description="Polar residues" evidence="1">
    <location>
        <begin position="212"/>
        <end position="223"/>
    </location>
</feature>
<feature type="region of interest" description="Disordered" evidence="1">
    <location>
        <begin position="1"/>
        <end position="20"/>
    </location>
</feature>
<name>A0A848K8K8_9NOCA</name>
<evidence type="ECO:0000313" key="3">
    <source>
        <dbReference type="Proteomes" id="UP000535543"/>
    </source>
</evidence>
<feature type="region of interest" description="Disordered" evidence="1">
    <location>
        <begin position="285"/>
        <end position="328"/>
    </location>
</feature>
<proteinExistence type="predicted"/>
<feature type="region of interest" description="Disordered" evidence="1">
    <location>
        <begin position="198"/>
        <end position="223"/>
    </location>
</feature>